<gene>
    <name evidence="12" type="ORF">BEMITA_LOCUS11920</name>
</gene>
<dbReference type="SUPFAM" id="SSF103506">
    <property type="entry name" value="Mitochondrial carrier"/>
    <property type="match status" value="1"/>
</dbReference>
<feature type="repeat" description="Solcar" evidence="10">
    <location>
        <begin position="104"/>
        <end position="198"/>
    </location>
</feature>
<evidence type="ECO:0000256" key="5">
    <source>
        <dbReference type="ARBA" id="ARBA00022737"/>
    </source>
</evidence>
<name>A0A9P0AKJ0_BEMTA</name>
<evidence type="ECO:0000256" key="11">
    <source>
        <dbReference type="RuleBase" id="RU000488"/>
    </source>
</evidence>
<comment type="similarity">
    <text evidence="2 11">Belongs to the mitochondrial carrier (TC 2.A.29) family.</text>
</comment>
<feature type="repeat" description="Solcar" evidence="10">
    <location>
        <begin position="1"/>
        <end position="90"/>
    </location>
</feature>
<keyword evidence="13" id="KW-1185">Reference proteome</keyword>
<evidence type="ECO:0000313" key="13">
    <source>
        <dbReference type="Proteomes" id="UP001152759"/>
    </source>
</evidence>
<keyword evidence="8" id="KW-0496">Mitochondrion</keyword>
<dbReference type="PROSITE" id="PS50920">
    <property type="entry name" value="SOLCAR"/>
    <property type="match status" value="3"/>
</dbReference>
<evidence type="ECO:0000256" key="3">
    <source>
        <dbReference type="ARBA" id="ARBA00022448"/>
    </source>
</evidence>
<evidence type="ECO:0000256" key="8">
    <source>
        <dbReference type="ARBA" id="ARBA00023128"/>
    </source>
</evidence>
<dbReference type="PANTHER" id="PTHR45928">
    <property type="entry name" value="RE38146P"/>
    <property type="match status" value="1"/>
</dbReference>
<dbReference type="AlphaFoldDB" id="A0A9P0AKJ0"/>
<dbReference type="Pfam" id="PF00153">
    <property type="entry name" value="Mito_carr"/>
    <property type="match status" value="3"/>
</dbReference>
<reference evidence="12" key="1">
    <citation type="submission" date="2021-12" db="EMBL/GenBank/DDBJ databases">
        <authorList>
            <person name="King R."/>
        </authorList>
    </citation>
    <scope>NUCLEOTIDE SEQUENCE</scope>
</reference>
<dbReference type="InterPro" id="IPR023395">
    <property type="entry name" value="MCP_dom_sf"/>
</dbReference>
<keyword evidence="6" id="KW-0999">Mitochondrion inner membrane</keyword>
<dbReference type="InterPro" id="IPR018108">
    <property type="entry name" value="MCP_transmembrane"/>
</dbReference>
<protein>
    <recommendedName>
        <fullName evidence="14">Solute carrier family 25 member 35</fullName>
    </recommendedName>
</protein>
<evidence type="ECO:0000256" key="7">
    <source>
        <dbReference type="ARBA" id="ARBA00022989"/>
    </source>
</evidence>
<proteinExistence type="inferred from homology"/>
<organism evidence="12 13">
    <name type="scientific">Bemisia tabaci</name>
    <name type="common">Sweetpotato whitefly</name>
    <name type="synonym">Aleurodes tabaci</name>
    <dbReference type="NCBI Taxonomy" id="7038"/>
    <lineage>
        <taxon>Eukaryota</taxon>
        <taxon>Metazoa</taxon>
        <taxon>Ecdysozoa</taxon>
        <taxon>Arthropoda</taxon>
        <taxon>Hexapoda</taxon>
        <taxon>Insecta</taxon>
        <taxon>Pterygota</taxon>
        <taxon>Neoptera</taxon>
        <taxon>Paraneoptera</taxon>
        <taxon>Hemiptera</taxon>
        <taxon>Sternorrhyncha</taxon>
        <taxon>Aleyrodoidea</taxon>
        <taxon>Aleyrodidae</taxon>
        <taxon>Aleyrodinae</taxon>
        <taxon>Bemisia</taxon>
    </lineage>
</organism>
<dbReference type="PANTHER" id="PTHR45928:SF1">
    <property type="entry name" value="RE38146P"/>
    <property type="match status" value="1"/>
</dbReference>
<evidence type="ECO:0000256" key="10">
    <source>
        <dbReference type="PROSITE-ProRule" id="PRU00282"/>
    </source>
</evidence>
<keyword evidence="4 10" id="KW-0812">Transmembrane</keyword>
<dbReference type="KEGG" id="btab:109032123"/>
<dbReference type="OrthoDB" id="6703404at2759"/>
<evidence type="ECO:0000256" key="6">
    <source>
        <dbReference type="ARBA" id="ARBA00022792"/>
    </source>
</evidence>
<dbReference type="InterPro" id="IPR051508">
    <property type="entry name" value="Mito_Carrier_Antiporter"/>
</dbReference>
<sequence length="308" mass="33475">MEFLIGGLSGALAVCVTNPLEVVKCRFQLQGELKARGQYAVHYKNIIHAFYTIAKNDGLLALQKGLPPAMAYQVVLGGCRLGLFQVAEDRKWIAKKGSNNSVGDTSLLKSMAISVAGGCVGGFMSTPFYLVKTRLQVKSSEAIAVGYQHRYKGTIGAFVDIYSNQGIKGLWRGYPLIMFRIAVASSSQIPTFTMLKQYLKNHEVLPNFGGMSHTVVAAFGGGIVTALAITPVDVISTRFCNQGLDANGKGLLYKNGVDCAIKTLKKEGIFGLYKGLIPCYFRIGPYSILTMVLWDSLKSLQRKYNSSS</sequence>
<keyword evidence="7" id="KW-1133">Transmembrane helix</keyword>
<evidence type="ECO:0000256" key="2">
    <source>
        <dbReference type="ARBA" id="ARBA00006375"/>
    </source>
</evidence>
<dbReference type="EMBL" id="OU963868">
    <property type="protein sequence ID" value="CAH0393530.1"/>
    <property type="molecule type" value="Genomic_DNA"/>
</dbReference>
<evidence type="ECO:0000256" key="1">
    <source>
        <dbReference type="ARBA" id="ARBA00004448"/>
    </source>
</evidence>
<comment type="subcellular location">
    <subcellularLocation>
        <location evidence="1">Mitochondrion inner membrane</location>
        <topology evidence="1">Multi-pass membrane protein</topology>
    </subcellularLocation>
</comment>
<keyword evidence="3 11" id="KW-0813">Transport</keyword>
<dbReference type="Gene3D" id="1.50.40.10">
    <property type="entry name" value="Mitochondrial carrier domain"/>
    <property type="match status" value="1"/>
</dbReference>
<evidence type="ECO:0000256" key="9">
    <source>
        <dbReference type="ARBA" id="ARBA00023136"/>
    </source>
</evidence>
<evidence type="ECO:0000256" key="4">
    <source>
        <dbReference type="ARBA" id="ARBA00022692"/>
    </source>
</evidence>
<keyword evidence="9 10" id="KW-0472">Membrane</keyword>
<dbReference type="Proteomes" id="UP001152759">
    <property type="component" value="Chromosome 7"/>
</dbReference>
<evidence type="ECO:0008006" key="14">
    <source>
        <dbReference type="Google" id="ProtNLM"/>
    </source>
</evidence>
<keyword evidence="5" id="KW-0677">Repeat</keyword>
<dbReference type="GO" id="GO:0005743">
    <property type="term" value="C:mitochondrial inner membrane"/>
    <property type="evidence" value="ECO:0007669"/>
    <property type="project" value="UniProtKB-SubCell"/>
</dbReference>
<feature type="repeat" description="Solcar" evidence="10">
    <location>
        <begin position="209"/>
        <end position="300"/>
    </location>
</feature>
<evidence type="ECO:0000313" key="12">
    <source>
        <dbReference type="EMBL" id="CAH0393530.1"/>
    </source>
</evidence>
<accession>A0A9P0AKJ0</accession>